<dbReference type="InterPro" id="IPR057670">
    <property type="entry name" value="SH3_retrovirus"/>
</dbReference>
<feature type="non-terminal residue" evidence="2">
    <location>
        <position position="1"/>
    </location>
</feature>
<dbReference type="AlphaFoldDB" id="A0A371IAC5"/>
<sequence length="76" mass="8849">MKEIHGSIVLGEPHKDNLSKFDPKSDKGTFIGYSTMSKAYRVYNFRTLKVEESIHVKFNDSKHDKELSKLNEPFME</sequence>
<keyword evidence="3" id="KW-1185">Reference proteome</keyword>
<dbReference type="EMBL" id="QJKJ01000543">
    <property type="protein sequence ID" value="RDY11998.1"/>
    <property type="molecule type" value="Genomic_DNA"/>
</dbReference>
<proteinExistence type="predicted"/>
<reference evidence="2" key="1">
    <citation type="submission" date="2018-05" db="EMBL/GenBank/DDBJ databases">
        <title>Draft genome of Mucuna pruriens seed.</title>
        <authorList>
            <person name="Nnadi N.E."/>
            <person name="Vos R."/>
            <person name="Hasami M.H."/>
            <person name="Devisetty U.K."/>
            <person name="Aguiy J.C."/>
        </authorList>
    </citation>
    <scope>NUCLEOTIDE SEQUENCE [LARGE SCALE GENOMIC DNA]</scope>
    <source>
        <strain evidence="2">JCA_2017</strain>
    </source>
</reference>
<evidence type="ECO:0000313" key="3">
    <source>
        <dbReference type="Proteomes" id="UP000257109"/>
    </source>
</evidence>
<gene>
    <name evidence="2" type="ORF">CR513_03233</name>
</gene>
<dbReference type="Proteomes" id="UP000257109">
    <property type="component" value="Unassembled WGS sequence"/>
</dbReference>
<dbReference type="Pfam" id="PF25597">
    <property type="entry name" value="SH3_retrovirus"/>
    <property type="match status" value="1"/>
</dbReference>
<evidence type="ECO:0000313" key="2">
    <source>
        <dbReference type="EMBL" id="RDY11998.1"/>
    </source>
</evidence>
<evidence type="ECO:0000259" key="1">
    <source>
        <dbReference type="Pfam" id="PF25597"/>
    </source>
</evidence>
<protein>
    <recommendedName>
        <fullName evidence="1">Retroviral polymerase SH3-like domain-containing protein</fullName>
    </recommendedName>
</protein>
<name>A0A371IAC5_MUCPR</name>
<feature type="domain" description="Retroviral polymerase SH3-like" evidence="1">
    <location>
        <begin position="15"/>
        <end position="68"/>
    </location>
</feature>
<organism evidence="2 3">
    <name type="scientific">Mucuna pruriens</name>
    <name type="common">Velvet bean</name>
    <name type="synonym">Dolichos pruriens</name>
    <dbReference type="NCBI Taxonomy" id="157652"/>
    <lineage>
        <taxon>Eukaryota</taxon>
        <taxon>Viridiplantae</taxon>
        <taxon>Streptophyta</taxon>
        <taxon>Embryophyta</taxon>
        <taxon>Tracheophyta</taxon>
        <taxon>Spermatophyta</taxon>
        <taxon>Magnoliopsida</taxon>
        <taxon>eudicotyledons</taxon>
        <taxon>Gunneridae</taxon>
        <taxon>Pentapetalae</taxon>
        <taxon>rosids</taxon>
        <taxon>fabids</taxon>
        <taxon>Fabales</taxon>
        <taxon>Fabaceae</taxon>
        <taxon>Papilionoideae</taxon>
        <taxon>50 kb inversion clade</taxon>
        <taxon>NPAAA clade</taxon>
        <taxon>indigoferoid/millettioid clade</taxon>
        <taxon>Phaseoleae</taxon>
        <taxon>Mucuna</taxon>
    </lineage>
</organism>
<comment type="caution">
    <text evidence="2">The sequence shown here is derived from an EMBL/GenBank/DDBJ whole genome shotgun (WGS) entry which is preliminary data.</text>
</comment>
<accession>A0A371IAC5</accession>
<dbReference type="OrthoDB" id="1433968at2759"/>